<protein>
    <submittedName>
        <fullName evidence="2">Prepilin-type N-terminal cleavage/methylation domain-containing protein</fullName>
    </submittedName>
</protein>
<gene>
    <name evidence="3" type="ORF">SMC2_06775</name>
    <name evidence="2" type="ORF">SMC3_06585</name>
</gene>
<keyword evidence="1" id="KW-0472">Membrane</keyword>
<keyword evidence="1" id="KW-0812">Transmembrane</keyword>
<dbReference type="Proteomes" id="UP000266042">
    <property type="component" value="Unassembled WGS sequence"/>
</dbReference>
<dbReference type="NCBIfam" id="TIGR02532">
    <property type="entry name" value="IV_pilin_GFxxxE"/>
    <property type="match status" value="1"/>
</dbReference>
<evidence type="ECO:0000256" key="1">
    <source>
        <dbReference type="SAM" id="Phobius"/>
    </source>
</evidence>
<evidence type="ECO:0000313" key="2">
    <source>
        <dbReference type="EMBL" id="RIE12564.1"/>
    </source>
</evidence>
<dbReference type="InterPro" id="IPR045584">
    <property type="entry name" value="Pilin-like"/>
</dbReference>
<dbReference type="EMBL" id="QXIX01000053">
    <property type="protein sequence ID" value="RIE12604.1"/>
    <property type="molecule type" value="Genomic_DNA"/>
</dbReference>
<accession>A0A398DMT9</accession>
<comment type="caution">
    <text evidence="2">The sequence shown here is derived from an EMBL/GenBank/DDBJ whole genome shotgun (WGS) entry which is preliminary data.</text>
</comment>
<evidence type="ECO:0000313" key="5">
    <source>
        <dbReference type="Proteomes" id="UP000266042"/>
    </source>
</evidence>
<evidence type="ECO:0000313" key="3">
    <source>
        <dbReference type="EMBL" id="RIE12604.1"/>
    </source>
</evidence>
<dbReference type="AlphaFoldDB" id="A0A398DMT9"/>
<name>A0A398DMT9_9BACT</name>
<keyword evidence="4" id="KW-1185">Reference proteome</keyword>
<feature type="transmembrane region" description="Helical" evidence="1">
    <location>
        <begin position="44"/>
        <end position="66"/>
    </location>
</feature>
<reference evidence="4 5" key="1">
    <citation type="submission" date="2018-09" db="EMBL/GenBank/DDBJ databases">
        <title>Discovery and Ecogenomic Context for Candidatus Cryosericales, a Global Caldiserica Order Active in Thawing Permafrost.</title>
        <authorList>
            <person name="Martinez M.A."/>
            <person name="Woodcroft B.J."/>
            <person name="Ignacio Espinoza J.C."/>
            <person name="Zayed A."/>
            <person name="Singleton C.M."/>
            <person name="Boyd J."/>
            <person name="Li Y.-F."/>
            <person name="Purvine S."/>
            <person name="Maughan H."/>
            <person name="Hodgkins S.B."/>
            <person name="Anderson D."/>
            <person name="Sederholm M."/>
            <person name="Temperton B."/>
            <person name="Saleska S.R."/>
            <person name="Tyson G.W."/>
            <person name="Rich V.I."/>
        </authorList>
    </citation>
    <scope>NUCLEOTIDE SEQUENCE [LARGE SCALE GENOMIC DNA]</scope>
    <source>
        <strain evidence="3 4">SMC2</strain>
        <strain evidence="2 5">SMC3</strain>
    </source>
</reference>
<proteinExistence type="predicted"/>
<dbReference type="Pfam" id="PF07963">
    <property type="entry name" value="N_methyl"/>
    <property type="match status" value="1"/>
</dbReference>
<dbReference type="SUPFAM" id="SSF54523">
    <property type="entry name" value="Pili subunits"/>
    <property type="match status" value="1"/>
</dbReference>
<dbReference type="Proteomes" id="UP000265724">
    <property type="component" value="Unassembled WGS sequence"/>
</dbReference>
<organism evidence="2 5">
    <name type="scientific">Candidatus Cryosericum hinesii</name>
    <dbReference type="NCBI Taxonomy" id="2290915"/>
    <lineage>
        <taxon>Bacteria</taxon>
        <taxon>Pseudomonadati</taxon>
        <taxon>Caldisericota/Cryosericota group</taxon>
        <taxon>Candidatus Cryosericota</taxon>
        <taxon>Candidatus Cryosericia</taxon>
        <taxon>Candidatus Cryosericales</taxon>
        <taxon>Candidatus Cryosericaceae</taxon>
        <taxon>Candidatus Cryosericum</taxon>
    </lineage>
</organism>
<dbReference type="EMBL" id="QXIW01000030">
    <property type="protein sequence ID" value="RIE12564.1"/>
    <property type="molecule type" value="Genomic_DNA"/>
</dbReference>
<evidence type="ECO:0000313" key="4">
    <source>
        <dbReference type="Proteomes" id="UP000265724"/>
    </source>
</evidence>
<keyword evidence="1" id="KW-1133">Transmembrane helix</keyword>
<dbReference type="InterPro" id="IPR012902">
    <property type="entry name" value="N_methyl_site"/>
</dbReference>
<sequence>MEQTMRRTAAHRSYVTSAAVLLCHGLSPAGRSRRRCLGFTLIELVVAMAILLVVMIGVLSAISFAYTSSNDTEMRNTAKNVASYTLEYLRARTVTRGASGLMASLGMTLNSTGTYGWYDATTNPTGAFPSIVDVGNLPLQSDGYPCNYTSTYVRTAVISDGSSNPSDTTGSGGIVAGQQAIRFASRHAASPIQSYAVQALAFTSTLQGYVSVENMVDPGSPSQNPAPEDKNLAQMHFSGSNTASGTYRTTLMDSALVPLPAWTDLVVRYPGVYPSTQPVITSFTPLTGYLAKVYTTDANRVDKSNQEYNPYYTTDSTKKAVTQSYRGFRVLTQVVARTAAPATLSQVQYYDVTVTVLWMNGTHESNYELTSQIVAY</sequence>